<reference evidence="2" key="2">
    <citation type="journal article" date="2023" name="IMA Fungus">
        <title>Comparative genomic study of the Penicillium genus elucidates a diverse pangenome and 15 lateral gene transfer events.</title>
        <authorList>
            <person name="Petersen C."/>
            <person name="Sorensen T."/>
            <person name="Nielsen M.R."/>
            <person name="Sondergaard T.E."/>
            <person name="Sorensen J.L."/>
            <person name="Fitzpatrick D.A."/>
            <person name="Frisvad J.C."/>
            <person name="Nielsen K.L."/>
        </authorList>
    </citation>
    <scope>NUCLEOTIDE SEQUENCE</scope>
    <source>
        <strain evidence="2">IBT 35673</strain>
    </source>
</reference>
<evidence type="ECO:0000313" key="3">
    <source>
        <dbReference type="Proteomes" id="UP001147695"/>
    </source>
</evidence>
<gene>
    <name evidence="2" type="ORF">N7452_004955</name>
</gene>
<feature type="region of interest" description="Disordered" evidence="1">
    <location>
        <begin position="1"/>
        <end position="25"/>
    </location>
</feature>
<sequence>MDSKSSNEPPVGKRPRLNESNNVETAETIRSKPWGLLDKGIVYSTTLVVFVDSPEVFAPLIL</sequence>
<comment type="caution">
    <text evidence="2">The sequence shown here is derived from an EMBL/GenBank/DDBJ whole genome shotgun (WGS) entry which is preliminary data.</text>
</comment>
<accession>A0A9W9UEP3</accession>
<proteinExistence type="predicted"/>
<name>A0A9W9UEP3_PENBR</name>
<reference evidence="2" key="1">
    <citation type="submission" date="2022-12" db="EMBL/GenBank/DDBJ databases">
        <authorList>
            <person name="Petersen C."/>
        </authorList>
    </citation>
    <scope>NUCLEOTIDE SEQUENCE</scope>
    <source>
        <strain evidence="2">IBT 35673</strain>
    </source>
</reference>
<evidence type="ECO:0000313" key="2">
    <source>
        <dbReference type="EMBL" id="KAJ5338227.1"/>
    </source>
</evidence>
<dbReference type="AlphaFoldDB" id="A0A9W9UEP3"/>
<evidence type="ECO:0000256" key="1">
    <source>
        <dbReference type="SAM" id="MobiDB-lite"/>
    </source>
</evidence>
<protein>
    <submittedName>
        <fullName evidence="2">Uncharacterized protein</fullName>
    </submittedName>
</protein>
<dbReference type="Proteomes" id="UP001147695">
    <property type="component" value="Unassembled WGS sequence"/>
</dbReference>
<organism evidence="2 3">
    <name type="scientific">Penicillium brevicompactum</name>
    <dbReference type="NCBI Taxonomy" id="5074"/>
    <lineage>
        <taxon>Eukaryota</taxon>
        <taxon>Fungi</taxon>
        <taxon>Dikarya</taxon>
        <taxon>Ascomycota</taxon>
        <taxon>Pezizomycotina</taxon>
        <taxon>Eurotiomycetes</taxon>
        <taxon>Eurotiomycetidae</taxon>
        <taxon>Eurotiales</taxon>
        <taxon>Aspergillaceae</taxon>
        <taxon>Penicillium</taxon>
    </lineage>
</organism>
<dbReference type="EMBL" id="JAPZBQ010000003">
    <property type="protein sequence ID" value="KAJ5338227.1"/>
    <property type="molecule type" value="Genomic_DNA"/>
</dbReference>